<keyword evidence="8" id="KW-0862">Zinc</keyword>
<dbReference type="Pfam" id="PF17772">
    <property type="entry name" value="zf-MYST"/>
    <property type="match status" value="1"/>
</dbReference>
<keyword evidence="14" id="KW-0012">Acyltransferase</keyword>
<evidence type="ECO:0000256" key="25">
    <source>
        <dbReference type="ARBA" id="ARBA00078969"/>
    </source>
</evidence>
<protein>
    <recommendedName>
        <fullName evidence="19">Histone acetyltransferase KAT5</fullName>
        <ecNumber evidence="3">2.3.1.48</ecNumber>
    </recommendedName>
    <alternativeName>
        <fullName evidence="20">60 kDa Tat-interactive protein</fullName>
    </alternativeName>
    <alternativeName>
        <fullName evidence="24">Histone acetyltransferase HTATIP</fullName>
    </alternativeName>
    <alternativeName>
        <fullName evidence="26">Lysine acetyltransferase 5</fullName>
    </alternativeName>
    <alternativeName>
        <fullName evidence="22">Protein 2-hydroxyisobutyryltransferase KAT5</fullName>
    </alternativeName>
    <alternativeName>
        <fullName evidence="21">Protein acetyltransferase KAT5</fullName>
    </alternativeName>
    <alternativeName>
        <fullName evidence="25">Protein crotonyltransferase KAT5</fullName>
    </alternativeName>
    <alternativeName>
        <fullName evidence="23">Protein lactyltransferase KAT5</fullName>
    </alternativeName>
</protein>
<evidence type="ECO:0000256" key="9">
    <source>
        <dbReference type="ARBA" id="ARBA00022990"/>
    </source>
</evidence>
<dbReference type="InterPro" id="IPR050603">
    <property type="entry name" value="MYST_HAT"/>
</dbReference>
<keyword evidence="13" id="KW-0539">Nucleus</keyword>
<dbReference type="EC" id="2.3.1.48" evidence="3"/>
<feature type="compositionally biased region" description="Polar residues" evidence="28">
    <location>
        <begin position="211"/>
        <end position="220"/>
    </location>
</feature>
<evidence type="ECO:0000256" key="10">
    <source>
        <dbReference type="ARBA" id="ARBA00023015"/>
    </source>
</evidence>
<evidence type="ECO:0000256" key="7">
    <source>
        <dbReference type="ARBA" id="ARBA00022771"/>
    </source>
</evidence>
<feature type="region of interest" description="Disordered" evidence="28">
    <location>
        <begin position="210"/>
        <end position="231"/>
    </location>
</feature>
<evidence type="ECO:0000259" key="29">
    <source>
        <dbReference type="PROSITE" id="PS51726"/>
    </source>
</evidence>
<evidence type="ECO:0000256" key="22">
    <source>
        <dbReference type="ARBA" id="ARBA00076578"/>
    </source>
</evidence>
<evidence type="ECO:0000256" key="1">
    <source>
        <dbReference type="ARBA" id="ARBA00004123"/>
    </source>
</evidence>
<evidence type="ECO:0000256" key="21">
    <source>
        <dbReference type="ARBA" id="ARBA00076154"/>
    </source>
</evidence>
<evidence type="ECO:0000256" key="4">
    <source>
        <dbReference type="ARBA" id="ARBA00022679"/>
    </source>
</evidence>
<comment type="catalytic activity">
    <reaction evidence="17">
        <text>(2E)-butenoyl-CoA + L-lysyl-[protein] = N(6)-(2E)-butenoyl-L-lysyl-[protein] + CoA + H(+)</text>
        <dbReference type="Rhea" id="RHEA:53908"/>
        <dbReference type="Rhea" id="RHEA-COMP:9752"/>
        <dbReference type="Rhea" id="RHEA-COMP:13707"/>
        <dbReference type="ChEBI" id="CHEBI:15378"/>
        <dbReference type="ChEBI" id="CHEBI:29969"/>
        <dbReference type="ChEBI" id="CHEBI:57287"/>
        <dbReference type="ChEBI" id="CHEBI:57332"/>
        <dbReference type="ChEBI" id="CHEBI:137954"/>
    </reaction>
    <physiologicalReaction direction="left-to-right" evidence="17">
        <dbReference type="Rhea" id="RHEA:53909"/>
    </physiologicalReaction>
</comment>
<dbReference type="GO" id="GO:0000724">
    <property type="term" value="P:double-strand break repair via homologous recombination"/>
    <property type="evidence" value="ECO:0007669"/>
    <property type="project" value="TreeGrafter"/>
</dbReference>
<dbReference type="GO" id="GO:0035267">
    <property type="term" value="C:NuA4 histone acetyltransferase complex"/>
    <property type="evidence" value="ECO:0007669"/>
    <property type="project" value="TreeGrafter"/>
</dbReference>
<evidence type="ECO:0000256" key="14">
    <source>
        <dbReference type="ARBA" id="ARBA00023315"/>
    </source>
</evidence>
<dbReference type="FunFam" id="2.30.30.140:FF:000013">
    <property type="entry name" value="Histone acetyltransferase"/>
    <property type="match status" value="1"/>
</dbReference>
<evidence type="ECO:0000256" key="2">
    <source>
        <dbReference type="ARBA" id="ARBA00010107"/>
    </source>
</evidence>
<gene>
    <name evidence="30" type="primary">kat5</name>
</gene>
<dbReference type="Gene3D" id="3.40.630.30">
    <property type="match status" value="1"/>
</dbReference>
<dbReference type="Gene3D" id="1.10.10.10">
    <property type="entry name" value="Winged helix-like DNA-binding domain superfamily/Winged helix DNA-binding domain"/>
    <property type="match status" value="1"/>
</dbReference>
<dbReference type="Pfam" id="PF11717">
    <property type="entry name" value="Tudor-knot"/>
    <property type="match status" value="1"/>
</dbReference>
<keyword evidence="12" id="KW-0234">DNA repair</keyword>
<dbReference type="PANTHER" id="PTHR10615:SF219">
    <property type="entry name" value="HISTONE ACETYLTRANSFERASE KAT5"/>
    <property type="match status" value="1"/>
</dbReference>
<comment type="catalytic activity">
    <reaction evidence="16">
        <text>2-hydroxyisobutanoyl-CoA + L-lysyl-[protein] = N(6)-(2-hydroxyisobutanoyl)-L-lysyl-[protein] + CoA + H(+)</text>
        <dbReference type="Rhea" id="RHEA:24180"/>
        <dbReference type="Rhea" id="RHEA-COMP:9752"/>
        <dbReference type="Rhea" id="RHEA-COMP:15921"/>
        <dbReference type="ChEBI" id="CHEBI:15378"/>
        <dbReference type="ChEBI" id="CHEBI:29969"/>
        <dbReference type="ChEBI" id="CHEBI:57287"/>
        <dbReference type="ChEBI" id="CHEBI:131780"/>
        <dbReference type="ChEBI" id="CHEBI:144968"/>
    </reaction>
    <physiologicalReaction direction="left-to-right" evidence="16">
        <dbReference type="Rhea" id="RHEA:24181"/>
    </physiologicalReaction>
</comment>
<keyword evidence="4" id="KW-0808">Transferase</keyword>
<dbReference type="Ensembl" id="ENSTRUT00000042702.3">
    <property type="protein sequence ID" value="ENSTRUP00000042558.2"/>
    <property type="gene ID" value="ENSTRUG00000016643.3"/>
</dbReference>
<evidence type="ECO:0000313" key="31">
    <source>
        <dbReference type="Proteomes" id="UP000005226"/>
    </source>
</evidence>
<feature type="region of interest" description="Disordered" evidence="28">
    <location>
        <begin position="71"/>
        <end position="129"/>
    </location>
</feature>
<dbReference type="GO" id="GO:0120300">
    <property type="term" value="F:peptide lactyltransferase (CoA-dependent) activity"/>
    <property type="evidence" value="ECO:0007669"/>
    <property type="project" value="RHEA"/>
</dbReference>
<evidence type="ECO:0000256" key="6">
    <source>
        <dbReference type="ARBA" id="ARBA00022763"/>
    </source>
</evidence>
<dbReference type="SUPFAM" id="SSF55729">
    <property type="entry name" value="Acyl-CoA N-acyltransferases (Nat)"/>
    <property type="match status" value="1"/>
</dbReference>
<accession>H2V028</accession>
<evidence type="ECO:0000256" key="3">
    <source>
        <dbReference type="ARBA" id="ARBA00013184"/>
    </source>
</evidence>
<dbReference type="GO" id="GO:0031981">
    <property type="term" value="C:nuclear lumen"/>
    <property type="evidence" value="ECO:0007669"/>
    <property type="project" value="UniProtKB-ARBA"/>
</dbReference>
<dbReference type="Gene3D" id="2.30.30.140">
    <property type="match status" value="1"/>
</dbReference>
<dbReference type="GO" id="GO:0008270">
    <property type="term" value="F:zinc ion binding"/>
    <property type="evidence" value="ECO:0007669"/>
    <property type="project" value="UniProtKB-KW"/>
</dbReference>
<dbReference type="CDD" id="cd04301">
    <property type="entry name" value="NAT_SF"/>
    <property type="match status" value="1"/>
</dbReference>
<evidence type="ECO:0000256" key="26">
    <source>
        <dbReference type="ARBA" id="ARBA00081819"/>
    </source>
</evidence>
<keyword evidence="9" id="KW-0007">Acetylation</keyword>
<dbReference type="SMART" id="SM00298">
    <property type="entry name" value="CHROMO"/>
    <property type="match status" value="1"/>
</dbReference>
<dbReference type="Pfam" id="PF01853">
    <property type="entry name" value="MOZ_SAS"/>
    <property type="match status" value="1"/>
</dbReference>
<dbReference type="InterPro" id="IPR000953">
    <property type="entry name" value="Chromo/chromo_shadow_dom"/>
</dbReference>
<evidence type="ECO:0000256" key="5">
    <source>
        <dbReference type="ARBA" id="ARBA00022723"/>
    </source>
</evidence>
<feature type="active site" description="Proton donor/acceptor" evidence="27">
    <location>
        <position position="418"/>
    </location>
</feature>
<comment type="subcellular location">
    <subcellularLocation>
        <location evidence="1">Nucleus</location>
    </subcellularLocation>
</comment>
<dbReference type="GO" id="GO:0140064">
    <property type="term" value="F:peptide crotonyltransferase activity"/>
    <property type="evidence" value="ECO:0007669"/>
    <property type="project" value="RHEA"/>
</dbReference>
<dbReference type="InterPro" id="IPR036388">
    <property type="entry name" value="WH-like_DNA-bd_sf"/>
</dbReference>
<dbReference type="FunFam" id="3.40.630.30:FF:000002">
    <property type="entry name" value="Histone acetyltransferase"/>
    <property type="match status" value="1"/>
</dbReference>
<reference evidence="30 31" key="1">
    <citation type="journal article" date="2011" name="Genome Biol. Evol.">
        <title>Integration of the genetic map and genome assembly of fugu facilitates insights into distinct features of genome evolution in teleosts and mammals.</title>
        <authorList>
            <person name="Kai W."/>
            <person name="Kikuchi K."/>
            <person name="Tohari S."/>
            <person name="Chew A.K."/>
            <person name="Tay A."/>
            <person name="Fujiwara A."/>
            <person name="Hosoya S."/>
            <person name="Suetake H."/>
            <person name="Naruse K."/>
            <person name="Brenner S."/>
            <person name="Suzuki Y."/>
            <person name="Venkatesh B."/>
        </authorList>
    </citation>
    <scope>NUCLEOTIDE SEQUENCE [LARGE SCALE GENOMIC DNA]</scope>
</reference>
<evidence type="ECO:0000256" key="13">
    <source>
        <dbReference type="ARBA" id="ARBA00023242"/>
    </source>
</evidence>
<sequence length="528" mass="60445">MADNSSVEIVEGCRLPVLRKNQEHEDEWPLAEILSVKEVSSRKLFYVHYIDFNKRLDEWVTADRLDMKKLQFPKKEAKTPTKNGLPGSRPSSPEREVVSISTAPSRGKTLPTPKRKGEPAPLVSQVSPAPPVPSIPSVVEPIPAPVFPPVRETNTFKAREDHEPLSSVTTNGTVRRIVPSQPGRKRKANCGPNDEQVAAKVHESNVGIVHNQDSQDSSDGIPTAPRMTGSLVSDRSHDDIITRMKNIECIELGRHRLKPWYFSPYPQELTSLPILYLCEFCLKYLKSLKCLQRHLTKCNLRHPPGNEIYRKGTISFFEIDGRKNKSYSQNLCLLAKCFLDHKTLYYDTDPFLFYVMTEYDSKGFHIVGYFSKEKESTEDYNVACILTLPPYQRRGYGKLLIEFSYELSKVEGKTGTPEKPLSDLGLLSYRSYWSQTILEILMDLKPDNGERPQITINEISEITSVKKEDVISTLQYLNLINYYKGQYILTLSEEIVDGHERAMQKRHLRIDPKCLHFTPKDWSKRGKW</sequence>
<comment type="catalytic activity">
    <reaction evidence="15">
        <text>(S)-lactoyl-CoA + L-lysyl-[protein] = N(6)-[(S)-lactoyl]-L-lysyl-[protein] + CoA + H(+)</text>
        <dbReference type="Rhea" id="RHEA:61996"/>
        <dbReference type="Rhea" id="RHEA-COMP:9752"/>
        <dbReference type="Rhea" id="RHEA-COMP:19466"/>
        <dbReference type="ChEBI" id="CHEBI:15378"/>
        <dbReference type="ChEBI" id="CHEBI:29969"/>
        <dbReference type="ChEBI" id="CHEBI:57287"/>
        <dbReference type="ChEBI" id="CHEBI:231527"/>
        <dbReference type="ChEBI" id="CHEBI:231528"/>
    </reaction>
    <physiologicalReaction direction="left-to-right" evidence="15">
        <dbReference type="Rhea" id="RHEA:61997"/>
    </physiologicalReaction>
</comment>
<proteinExistence type="inferred from homology"/>
<keyword evidence="7" id="KW-0863">Zinc-finger</keyword>
<dbReference type="InterPro" id="IPR016181">
    <property type="entry name" value="Acyl_CoA_acyltransferase"/>
</dbReference>
<evidence type="ECO:0000256" key="19">
    <source>
        <dbReference type="ARBA" id="ARBA00073520"/>
    </source>
</evidence>
<dbReference type="FunFam" id="3.30.60.60:FF:000001">
    <property type="entry name" value="Histone acetyltransferase"/>
    <property type="match status" value="1"/>
</dbReference>
<comment type="similarity">
    <text evidence="2">Belongs to the MYST (SAS/MOZ) family.</text>
</comment>
<dbReference type="InterPro" id="IPR040706">
    <property type="entry name" value="Zf-MYST"/>
</dbReference>
<dbReference type="FunFam" id="1.10.10.10:FF:000022">
    <property type="entry name" value="Histone acetyltransferase"/>
    <property type="match status" value="1"/>
</dbReference>
<feature type="domain" description="MYST-type HAT" evidence="29">
    <location>
        <begin position="242"/>
        <end position="519"/>
    </location>
</feature>
<evidence type="ECO:0000256" key="24">
    <source>
        <dbReference type="ARBA" id="ARBA00078544"/>
    </source>
</evidence>
<dbReference type="GO" id="GO:0045893">
    <property type="term" value="P:positive regulation of DNA-templated transcription"/>
    <property type="evidence" value="ECO:0007669"/>
    <property type="project" value="UniProtKB-ARBA"/>
</dbReference>
<dbReference type="InterPro" id="IPR002717">
    <property type="entry name" value="HAT_MYST-type"/>
</dbReference>
<evidence type="ECO:0000256" key="8">
    <source>
        <dbReference type="ARBA" id="ARBA00022833"/>
    </source>
</evidence>
<evidence type="ECO:0000256" key="16">
    <source>
        <dbReference type="ARBA" id="ARBA00047557"/>
    </source>
</evidence>
<dbReference type="GO" id="GO:0046972">
    <property type="term" value="F:histone H4K16 acetyltransferase activity"/>
    <property type="evidence" value="ECO:0007669"/>
    <property type="project" value="TreeGrafter"/>
</dbReference>
<dbReference type="Proteomes" id="UP000005226">
    <property type="component" value="Chromosome 15"/>
</dbReference>
<keyword evidence="6" id="KW-0227">DNA damage</keyword>
<dbReference type="GO" id="GO:1901701">
    <property type="term" value="P:cellular response to oxygen-containing compound"/>
    <property type="evidence" value="ECO:0007669"/>
    <property type="project" value="UniProtKB-ARBA"/>
</dbReference>
<dbReference type="SUPFAM" id="SSF54160">
    <property type="entry name" value="Chromo domain-like"/>
    <property type="match status" value="1"/>
</dbReference>
<evidence type="ECO:0000256" key="12">
    <source>
        <dbReference type="ARBA" id="ARBA00023204"/>
    </source>
</evidence>
<keyword evidence="31" id="KW-1185">Reference proteome</keyword>
<organism evidence="30 31">
    <name type="scientific">Takifugu rubripes</name>
    <name type="common">Japanese pufferfish</name>
    <name type="synonym">Fugu rubripes</name>
    <dbReference type="NCBI Taxonomy" id="31033"/>
    <lineage>
        <taxon>Eukaryota</taxon>
        <taxon>Metazoa</taxon>
        <taxon>Chordata</taxon>
        <taxon>Craniata</taxon>
        <taxon>Vertebrata</taxon>
        <taxon>Euteleostomi</taxon>
        <taxon>Actinopterygii</taxon>
        <taxon>Neopterygii</taxon>
        <taxon>Teleostei</taxon>
        <taxon>Neoteleostei</taxon>
        <taxon>Acanthomorphata</taxon>
        <taxon>Eupercaria</taxon>
        <taxon>Tetraodontiformes</taxon>
        <taxon>Tetradontoidea</taxon>
        <taxon>Tetraodontidae</taxon>
        <taxon>Takifugu</taxon>
    </lineage>
</organism>
<evidence type="ECO:0000256" key="28">
    <source>
        <dbReference type="SAM" id="MobiDB-lite"/>
    </source>
</evidence>
<comment type="catalytic activity">
    <reaction evidence="18">
        <text>L-lysyl-[histone] + acetyl-CoA = N(6)-acetyl-L-lysyl-[histone] + CoA + H(+)</text>
        <dbReference type="Rhea" id="RHEA:21992"/>
        <dbReference type="Rhea" id="RHEA-COMP:9845"/>
        <dbReference type="Rhea" id="RHEA-COMP:11338"/>
        <dbReference type="ChEBI" id="CHEBI:15378"/>
        <dbReference type="ChEBI" id="CHEBI:29969"/>
        <dbReference type="ChEBI" id="CHEBI:57287"/>
        <dbReference type="ChEBI" id="CHEBI:57288"/>
        <dbReference type="ChEBI" id="CHEBI:61930"/>
        <dbReference type="EC" id="2.3.1.48"/>
    </reaction>
    <physiologicalReaction direction="left-to-right" evidence="18">
        <dbReference type="Rhea" id="RHEA:21993"/>
    </physiologicalReaction>
</comment>
<name>H2V028_TAKRU</name>
<dbReference type="GO" id="GO:0106226">
    <property type="term" value="F:peptide 2-hydroxyisobutyryltransferase activity"/>
    <property type="evidence" value="ECO:0007669"/>
    <property type="project" value="RHEA"/>
</dbReference>
<dbReference type="PROSITE" id="PS51726">
    <property type="entry name" value="MYST_HAT"/>
    <property type="match status" value="1"/>
</dbReference>
<dbReference type="GeneTree" id="ENSGT00940000163054"/>
<evidence type="ECO:0000256" key="20">
    <source>
        <dbReference type="ARBA" id="ARBA00075576"/>
    </source>
</evidence>
<dbReference type="InterPro" id="IPR016197">
    <property type="entry name" value="Chromo-like_dom_sf"/>
</dbReference>
<reference evidence="30" key="3">
    <citation type="submission" date="2025-09" db="UniProtKB">
        <authorList>
            <consortium name="Ensembl"/>
        </authorList>
    </citation>
    <scope>IDENTIFICATION</scope>
</reference>
<evidence type="ECO:0000313" key="30">
    <source>
        <dbReference type="Ensembl" id="ENSTRUP00000042558.2"/>
    </source>
</evidence>
<keyword evidence="5" id="KW-0479">Metal-binding</keyword>
<evidence type="ECO:0000256" key="23">
    <source>
        <dbReference type="ARBA" id="ARBA00077013"/>
    </source>
</evidence>
<dbReference type="Gene3D" id="3.30.60.60">
    <property type="entry name" value="N-acetyl transferase-like"/>
    <property type="match status" value="1"/>
</dbReference>
<dbReference type="PANTHER" id="PTHR10615">
    <property type="entry name" value="HISTONE ACETYLTRANSFERASE"/>
    <property type="match status" value="1"/>
</dbReference>
<evidence type="ECO:0000256" key="15">
    <source>
        <dbReference type="ARBA" id="ARBA00047411"/>
    </source>
</evidence>
<dbReference type="AlphaFoldDB" id="H2V028"/>
<keyword evidence="10" id="KW-0805">Transcription regulation</keyword>
<dbReference type="GO" id="GO:0003682">
    <property type="term" value="F:chromatin binding"/>
    <property type="evidence" value="ECO:0007669"/>
    <property type="project" value="UniProtKB-ARBA"/>
</dbReference>
<keyword evidence="11" id="KW-0804">Transcription</keyword>
<dbReference type="InterPro" id="IPR025995">
    <property type="entry name" value="Tudor-knot"/>
</dbReference>
<evidence type="ECO:0000256" key="27">
    <source>
        <dbReference type="PIRSR" id="PIRSR602717-51"/>
    </source>
</evidence>
<evidence type="ECO:0000256" key="17">
    <source>
        <dbReference type="ARBA" id="ARBA00047752"/>
    </source>
</evidence>
<evidence type="ECO:0000256" key="11">
    <source>
        <dbReference type="ARBA" id="ARBA00023163"/>
    </source>
</evidence>
<reference evidence="30" key="2">
    <citation type="submission" date="2025-08" db="UniProtKB">
        <authorList>
            <consortium name="Ensembl"/>
        </authorList>
    </citation>
    <scope>IDENTIFICATION</scope>
</reference>
<evidence type="ECO:0000256" key="18">
    <source>
        <dbReference type="ARBA" id="ARBA00048940"/>
    </source>
</evidence>